<gene>
    <name evidence="1" type="ORF">PDIGIT_LOCUS1397</name>
</gene>
<evidence type="ECO:0000313" key="2">
    <source>
        <dbReference type="Proteomes" id="UP001152607"/>
    </source>
</evidence>
<evidence type="ECO:0000313" key="1">
    <source>
        <dbReference type="EMBL" id="CAI6262312.1"/>
    </source>
</evidence>
<name>A0A9W4U573_9PLEO</name>
<comment type="caution">
    <text evidence="1">The sequence shown here is derived from an EMBL/GenBank/DDBJ whole genome shotgun (WGS) entry which is preliminary data.</text>
</comment>
<dbReference type="Proteomes" id="UP001152607">
    <property type="component" value="Unassembled WGS sequence"/>
</dbReference>
<protein>
    <submittedName>
        <fullName evidence="1">Uncharacterized protein</fullName>
    </submittedName>
</protein>
<accession>A0A9W4U573</accession>
<keyword evidence="2" id="KW-1185">Reference proteome</keyword>
<sequence>MLNYARATTRLDSSFPCALPVRYTASLQFTLLSAKDGPPLKPVCSCLSVLSDPIWRGVIWHI</sequence>
<organism evidence="1 2">
    <name type="scientific">Periconia digitata</name>
    <dbReference type="NCBI Taxonomy" id="1303443"/>
    <lineage>
        <taxon>Eukaryota</taxon>
        <taxon>Fungi</taxon>
        <taxon>Dikarya</taxon>
        <taxon>Ascomycota</taxon>
        <taxon>Pezizomycotina</taxon>
        <taxon>Dothideomycetes</taxon>
        <taxon>Pleosporomycetidae</taxon>
        <taxon>Pleosporales</taxon>
        <taxon>Massarineae</taxon>
        <taxon>Periconiaceae</taxon>
        <taxon>Periconia</taxon>
    </lineage>
</organism>
<proteinExistence type="predicted"/>
<dbReference type="EMBL" id="CAOQHR010000001">
    <property type="protein sequence ID" value="CAI6262312.1"/>
    <property type="molecule type" value="Genomic_DNA"/>
</dbReference>
<reference evidence="1" key="1">
    <citation type="submission" date="2023-01" db="EMBL/GenBank/DDBJ databases">
        <authorList>
            <person name="Van Ghelder C."/>
            <person name="Rancurel C."/>
        </authorList>
    </citation>
    <scope>NUCLEOTIDE SEQUENCE</scope>
    <source>
        <strain evidence="1">CNCM I-4278</strain>
    </source>
</reference>
<dbReference type="AlphaFoldDB" id="A0A9W4U573"/>